<dbReference type="EMBL" id="JNFF01000019">
    <property type="protein sequence ID" value="KEQ31222.1"/>
    <property type="molecule type" value="Genomic_DNA"/>
</dbReference>
<protein>
    <submittedName>
        <fullName evidence="1">Uncharacterized protein</fullName>
    </submittedName>
</protein>
<evidence type="ECO:0000313" key="1">
    <source>
        <dbReference type="EMBL" id="KEQ31222.1"/>
    </source>
</evidence>
<sequence>MDYVTENYIDLLEFIKANNSNITFGIVFTKEEGRKHRLWCGSEAKPMFRISLKVELRSAQISTIQNSLRVKFI</sequence>
<comment type="caution">
    <text evidence="1">The sequence shown here is derived from an EMBL/GenBank/DDBJ whole genome shotgun (WGS) entry which is preliminary data.</text>
</comment>
<keyword evidence="2" id="KW-1185">Reference proteome</keyword>
<gene>
    <name evidence="1" type="ORF">N180_02950</name>
</gene>
<accession>A0A081PKJ9</accession>
<dbReference type="Proteomes" id="UP000028007">
    <property type="component" value="Unassembled WGS sequence"/>
</dbReference>
<proteinExistence type="predicted"/>
<reference evidence="1 2" key="1">
    <citation type="journal article" date="1992" name="Int. J. Syst. Bacteriol.">
        <title>Sphingobacterium antarcticus sp. nov. a Psychrotrophic Bacterium from the Soils of Schirmacher Oasis, Antarctica.</title>
        <authorList>
            <person name="Shivaji S."/>
            <person name="Ray M.K."/>
            <person name="Rao N.S."/>
            <person name="Saiserr L."/>
            <person name="Jagannadham M.V."/>
            <person name="Kumar G.S."/>
            <person name="Reddy G."/>
            <person name="Bhargava P.M."/>
        </authorList>
    </citation>
    <scope>NUCLEOTIDE SEQUENCE [LARGE SCALE GENOMIC DNA]</scope>
    <source>
        <strain evidence="1 2">4BY</strain>
    </source>
</reference>
<organism evidence="1 2">
    <name type="scientific">Pedobacter antarcticus 4BY</name>
    <dbReference type="NCBI Taxonomy" id="1358423"/>
    <lineage>
        <taxon>Bacteria</taxon>
        <taxon>Pseudomonadati</taxon>
        <taxon>Bacteroidota</taxon>
        <taxon>Sphingobacteriia</taxon>
        <taxon>Sphingobacteriales</taxon>
        <taxon>Sphingobacteriaceae</taxon>
        <taxon>Pedobacter</taxon>
    </lineage>
</organism>
<evidence type="ECO:0000313" key="2">
    <source>
        <dbReference type="Proteomes" id="UP000028007"/>
    </source>
</evidence>
<dbReference type="AlphaFoldDB" id="A0A081PKJ9"/>
<name>A0A081PKJ9_9SPHI</name>